<feature type="region of interest" description="Disordered" evidence="1">
    <location>
        <begin position="1"/>
        <end position="21"/>
    </location>
</feature>
<proteinExistence type="predicted"/>
<dbReference type="EMBL" id="GBXM01105151">
    <property type="protein sequence ID" value="JAH03426.1"/>
    <property type="molecule type" value="Transcribed_RNA"/>
</dbReference>
<accession>A0A0E9PFN6</accession>
<reference evidence="2" key="2">
    <citation type="journal article" date="2015" name="Fish Shellfish Immunol.">
        <title>Early steps in the European eel (Anguilla anguilla)-Vibrio vulnificus interaction in the gills: Role of the RtxA13 toxin.</title>
        <authorList>
            <person name="Callol A."/>
            <person name="Pajuelo D."/>
            <person name="Ebbesson L."/>
            <person name="Teles M."/>
            <person name="MacKenzie S."/>
            <person name="Amaro C."/>
        </authorList>
    </citation>
    <scope>NUCLEOTIDE SEQUENCE</scope>
</reference>
<protein>
    <submittedName>
        <fullName evidence="2">Uncharacterized protein</fullName>
    </submittedName>
</protein>
<evidence type="ECO:0000313" key="2">
    <source>
        <dbReference type="EMBL" id="JAH03426.1"/>
    </source>
</evidence>
<organism evidence="2">
    <name type="scientific">Anguilla anguilla</name>
    <name type="common">European freshwater eel</name>
    <name type="synonym">Muraena anguilla</name>
    <dbReference type="NCBI Taxonomy" id="7936"/>
    <lineage>
        <taxon>Eukaryota</taxon>
        <taxon>Metazoa</taxon>
        <taxon>Chordata</taxon>
        <taxon>Craniata</taxon>
        <taxon>Vertebrata</taxon>
        <taxon>Euteleostomi</taxon>
        <taxon>Actinopterygii</taxon>
        <taxon>Neopterygii</taxon>
        <taxon>Teleostei</taxon>
        <taxon>Anguilliformes</taxon>
        <taxon>Anguillidae</taxon>
        <taxon>Anguilla</taxon>
    </lineage>
</organism>
<reference evidence="2" key="1">
    <citation type="submission" date="2014-11" db="EMBL/GenBank/DDBJ databases">
        <authorList>
            <person name="Amaro Gonzalez C."/>
        </authorList>
    </citation>
    <scope>NUCLEOTIDE SEQUENCE</scope>
</reference>
<name>A0A0E9PFN6_ANGAN</name>
<sequence length="43" mass="4835">MDDRFSRSFTGFSSAEPFSGTLVMNSNFSCFSMHSRSASAFWN</sequence>
<dbReference type="AlphaFoldDB" id="A0A0E9PFN6"/>
<evidence type="ECO:0000256" key="1">
    <source>
        <dbReference type="SAM" id="MobiDB-lite"/>
    </source>
</evidence>